<dbReference type="OrthoDB" id="190071at2759"/>
<evidence type="ECO:0000313" key="3">
    <source>
        <dbReference type="EMBL" id="KAA0156339.1"/>
    </source>
</evidence>
<evidence type="ECO:0000313" key="10">
    <source>
        <dbReference type="Proteomes" id="UP000325113"/>
    </source>
</evidence>
<dbReference type="Proteomes" id="UP000322899">
    <property type="component" value="Unassembled WGS sequence"/>
</dbReference>
<name>A0A5A8EJL1_CAFRO</name>
<feature type="region of interest" description="Disordered" evidence="2">
    <location>
        <begin position="662"/>
        <end position="689"/>
    </location>
</feature>
<evidence type="ECO:0000313" key="4">
    <source>
        <dbReference type="EMBL" id="KAA0166474.1"/>
    </source>
</evidence>
<dbReference type="EMBL" id="VLTO01000003">
    <property type="protein sequence ID" value="KAA0177712.1"/>
    <property type="molecule type" value="Genomic_DNA"/>
</dbReference>
<evidence type="ECO:0000313" key="9">
    <source>
        <dbReference type="Proteomes" id="UP000324907"/>
    </source>
</evidence>
<dbReference type="Proteomes" id="UP000324907">
    <property type="component" value="Unassembled WGS sequence"/>
</dbReference>
<comment type="caution">
    <text evidence="6">The sequence shown here is derived from an EMBL/GenBank/DDBJ whole genome shotgun (WGS) entry which is preliminary data.</text>
</comment>
<gene>
    <name evidence="6" type="ORF">FNF27_00884</name>
    <name evidence="4" type="ORF">FNF28_03115</name>
    <name evidence="3" type="ORF">FNF29_01132</name>
    <name evidence="5" type="ORF">FNF31_00324</name>
</gene>
<dbReference type="EMBL" id="VLTM01000002">
    <property type="protein sequence ID" value="KAA0168442.1"/>
    <property type="molecule type" value="Genomic_DNA"/>
</dbReference>
<feature type="region of interest" description="Disordered" evidence="2">
    <location>
        <begin position="64"/>
        <end position="86"/>
    </location>
</feature>
<keyword evidence="8" id="KW-1185">Reference proteome</keyword>
<reference evidence="7 8" key="1">
    <citation type="submission" date="2019-07" db="EMBL/GenBank/DDBJ databases">
        <title>Genomes of Cafeteria roenbergensis.</title>
        <authorList>
            <person name="Fischer M.G."/>
            <person name="Hackl T."/>
            <person name="Roman M."/>
        </authorList>
    </citation>
    <scope>NUCLEOTIDE SEQUENCE [LARGE SCALE GENOMIC DNA]</scope>
    <source>
        <strain evidence="3 8">BVI</strain>
        <strain evidence="5 10">Cflag</strain>
        <strain evidence="6 7">E4-10P</strain>
        <strain evidence="4 9">RCC970-E3</strain>
    </source>
</reference>
<proteinExistence type="predicted"/>
<keyword evidence="1" id="KW-0175">Coiled coil</keyword>
<evidence type="ECO:0000313" key="7">
    <source>
        <dbReference type="Proteomes" id="UP000322899"/>
    </source>
</evidence>
<evidence type="ECO:0000313" key="8">
    <source>
        <dbReference type="Proteomes" id="UP000323011"/>
    </source>
</evidence>
<dbReference type="EMBL" id="VLTL01000039">
    <property type="protein sequence ID" value="KAA0166474.1"/>
    <property type="molecule type" value="Genomic_DNA"/>
</dbReference>
<dbReference type="Proteomes" id="UP000323011">
    <property type="component" value="Unassembled WGS sequence"/>
</dbReference>
<dbReference type="Proteomes" id="UP000325113">
    <property type="component" value="Unassembled WGS sequence"/>
</dbReference>
<feature type="compositionally biased region" description="Low complexity" evidence="2">
    <location>
        <begin position="662"/>
        <end position="679"/>
    </location>
</feature>
<dbReference type="EMBL" id="VLTN01000004">
    <property type="protein sequence ID" value="KAA0156339.1"/>
    <property type="molecule type" value="Genomic_DNA"/>
</dbReference>
<evidence type="ECO:0000313" key="6">
    <source>
        <dbReference type="EMBL" id="KAA0177712.1"/>
    </source>
</evidence>
<protein>
    <submittedName>
        <fullName evidence="6">Uncharacterized protein</fullName>
    </submittedName>
</protein>
<feature type="region of interest" description="Disordered" evidence="2">
    <location>
        <begin position="126"/>
        <end position="159"/>
    </location>
</feature>
<sequence>MAAGYASRGEASVASEGSPRDSVIKLTVRVHGRTFTIPCGDGSQDIKWLASVAAKRYELSQRVGGRSRAREANRASTGTYRPSSVRRKPLSAIEADLVGPGLTIREMVDELQEQARLEQAERSRARAQWAEDNARRVRAGQPPMAEPASIAESEARSKQWEVPVPGRGLGATADPMDDGGGPVPAVGLVSAPFAFEIDLTTEHVLGPDGGVKQTLWGALAHNHSEGGYRRALALREAYREELLRKAEEVRREEEARQASALQAMGRLLDVDMDDKRAVEESLSADWGNVRVDSVADDADDVRATKLVVLQNFAMINDLYRHFCGNSRRGDTSSMQLQEFEHLVVLSGAVDVMRERKVVPAVFKQVNAGRGAGEGALDDKSMSRFEFIEALLLVARHRRKDKRTGLSPPCHECLEEMIDECLRPVHERLGSGEVRAALRSKVLRRWLLGKHEALRRVFDFYCRQGSRNGLFAEASVLMDEEEFTLCLDHAGFLPPAGTDRAAAAGGASAARNPMTRTAAREAFAGVQRDDDAAYVTPAAAAASSGAGQAAPGGVAHSEQLAFNEFIEAVARVSLARWPDKTVPIQKRVAWGLSVTCDLEGHLGEPRAEPLLLPSSTASSAASSVAHGAGTAAGAGDDLLLGVSAGLAGDDASSVDAMTSSLVPRAGGRSAAARSMPGRRSVPVVSPMAPV</sequence>
<evidence type="ECO:0000256" key="2">
    <source>
        <dbReference type="SAM" id="MobiDB-lite"/>
    </source>
</evidence>
<organism evidence="6 7">
    <name type="scientific">Cafeteria roenbergensis</name>
    <name type="common">Marine flagellate</name>
    <dbReference type="NCBI Taxonomy" id="33653"/>
    <lineage>
        <taxon>Eukaryota</taxon>
        <taxon>Sar</taxon>
        <taxon>Stramenopiles</taxon>
        <taxon>Bigyra</taxon>
        <taxon>Opalozoa</taxon>
        <taxon>Bicosoecida</taxon>
        <taxon>Cafeteriaceae</taxon>
        <taxon>Cafeteria</taxon>
    </lineage>
</organism>
<accession>A0A5A8EJL1</accession>
<dbReference type="AlphaFoldDB" id="A0A5A8EJL1"/>
<evidence type="ECO:0000313" key="5">
    <source>
        <dbReference type="EMBL" id="KAA0168442.1"/>
    </source>
</evidence>
<evidence type="ECO:0000256" key="1">
    <source>
        <dbReference type="SAM" id="Coils"/>
    </source>
</evidence>
<feature type="coiled-coil region" evidence="1">
    <location>
        <begin position="235"/>
        <end position="263"/>
    </location>
</feature>